<dbReference type="InterPro" id="IPR038607">
    <property type="entry name" value="PhoD-like_sf"/>
</dbReference>
<proteinExistence type="predicted"/>
<dbReference type="PANTHER" id="PTHR43606">
    <property type="entry name" value="PHOSPHATASE, PUTATIVE (AFU_ORTHOLOGUE AFUA_6G08710)-RELATED"/>
    <property type="match status" value="1"/>
</dbReference>
<sequence>MTRTSGRAPESLWQIGDLNARDDGSWVVSADRALGPALGTLVPVAATAEGEWRVAIRDRARVIRLTPVDVDRWTALGFEAGDEETQSYACLLRYDHPADRPGATFGVAVARELDIGDLKFMDHEAPTGCAGVGEVDQVLDLLSDLHGPELARKFIDGPVSAPQATASASTPASTQAEQDEVSFVFVSCQYPAGMMDRLDANRSFEMLDAWLSGAKRLPQAILLVGDQVYTDATYGLLDPARLDDRYRLPYEELAGADGPMSRLSTRFRPLLRRMLDDHEILDNWEPWSARATGERYRRGLEAYWYYQRCEESPRQPVWMQLPANPATAAGWRVFMADSRSSREFRSETTLHSASLLGEPQTRALEAWLTREPASDLKIVTTAAMLLPRVRIDADEPLRLDNWQGYPASFHRMLAFVCDHGIRNLVFLAGDAHLGCSAEITVRNEDSGAWASFGSHHAPALYAPYPFANETMWNLMLEDRFRFRWQDPDGKPSNYLCCVSARVTGDDRTGFGLLQARRTQGEWRVDVGFRINALGPAGPQEMRTPCSAAM</sequence>
<evidence type="ECO:0000259" key="1">
    <source>
        <dbReference type="Pfam" id="PF09423"/>
    </source>
</evidence>
<keyword evidence="3" id="KW-1185">Reference proteome</keyword>
<evidence type="ECO:0000313" key="3">
    <source>
        <dbReference type="Proteomes" id="UP000630528"/>
    </source>
</evidence>
<gene>
    <name evidence="2" type="ORF">JJB11_25545</name>
</gene>
<dbReference type="Pfam" id="PF09423">
    <property type="entry name" value="PhoD"/>
    <property type="match status" value="1"/>
</dbReference>
<dbReference type="RefSeq" id="WP_201178111.1">
    <property type="nucleotide sequence ID" value="NZ_JAEPWM010000022.1"/>
</dbReference>
<comment type="caution">
    <text evidence="2">The sequence shown here is derived from an EMBL/GenBank/DDBJ whole genome shotgun (WGS) entry which is preliminary data.</text>
</comment>
<organism evidence="2 3">
    <name type="scientific">Ramlibacter ginsenosidimutans</name>
    <dbReference type="NCBI Taxonomy" id="502333"/>
    <lineage>
        <taxon>Bacteria</taxon>
        <taxon>Pseudomonadati</taxon>
        <taxon>Pseudomonadota</taxon>
        <taxon>Betaproteobacteria</taxon>
        <taxon>Burkholderiales</taxon>
        <taxon>Comamonadaceae</taxon>
        <taxon>Ramlibacter</taxon>
    </lineage>
</organism>
<reference evidence="2" key="1">
    <citation type="journal article" date="2012" name="J. Microbiol. Biotechnol.">
        <title>Ramlibacter ginsenosidimutans sp. nov., with ginsenoside-converting activity.</title>
        <authorList>
            <person name="Wang L."/>
            <person name="An D.S."/>
            <person name="Kim S.G."/>
            <person name="Jin F.X."/>
            <person name="Kim S.C."/>
            <person name="Lee S.T."/>
            <person name="Im W.T."/>
        </authorList>
    </citation>
    <scope>NUCLEOTIDE SEQUENCE</scope>
    <source>
        <strain evidence="2">KACC 17527</strain>
    </source>
</reference>
<evidence type="ECO:0000313" key="2">
    <source>
        <dbReference type="EMBL" id="MBK6009477.1"/>
    </source>
</evidence>
<dbReference type="InterPro" id="IPR052900">
    <property type="entry name" value="Phospholipid_Metab_Enz"/>
</dbReference>
<dbReference type="InterPro" id="IPR018946">
    <property type="entry name" value="PhoD-like_MPP"/>
</dbReference>
<dbReference type="EMBL" id="JAEPWM010000022">
    <property type="protein sequence ID" value="MBK6009477.1"/>
    <property type="molecule type" value="Genomic_DNA"/>
</dbReference>
<accession>A0A934U0K6</accession>
<reference evidence="2" key="2">
    <citation type="submission" date="2021-01" db="EMBL/GenBank/DDBJ databases">
        <authorList>
            <person name="Kang M."/>
        </authorList>
    </citation>
    <scope>NUCLEOTIDE SEQUENCE</scope>
    <source>
        <strain evidence="2">KACC 17527</strain>
    </source>
</reference>
<dbReference type="Gene3D" id="3.60.21.70">
    <property type="entry name" value="PhoD-like phosphatase"/>
    <property type="match status" value="1"/>
</dbReference>
<feature type="domain" description="PhoD-like phosphatase metallophosphatase" evidence="1">
    <location>
        <begin position="205"/>
        <end position="442"/>
    </location>
</feature>
<dbReference type="PANTHER" id="PTHR43606:SF2">
    <property type="entry name" value="ALKALINE PHOSPHATASE FAMILY PROTEIN (AFU_ORTHOLOGUE AFUA_5G03860)"/>
    <property type="match status" value="1"/>
</dbReference>
<dbReference type="AlphaFoldDB" id="A0A934U0K6"/>
<dbReference type="InterPro" id="IPR029052">
    <property type="entry name" value="Metallo-depent_PP-like"/>
</dbReference>
<protein>
    <submittedName>
        <fullName evidence="2">Alkaline phosphatase D family protein</fullName>
    </submittedName>
</protein>
<dbReference type="SUPFAM" id="SSF56300">
    <property type="entry name" value="Metallo-dependent phosphatases"/>
    <property type="match status" value="1"/>
</dbReference>
<dbReference type="Proteomes" id="UP000630528">
    <property type="component" value="Unassembled WGS sequence"/>
</dbReference>
<name>A0A934U0K6_9BURK</name>